<accession>A0ACC6L3Y7</accession>
<protein>
    <submittedName>
        <fullName evidence="1">Uncharacterized protein</fullName>
    </submittedName>
</protein>
<dbReference type="EMBL" id="JAVDTF010000005">
    <property type="protein sequence ID" value="MDR6786061.1"/>
    <property type="molecule type" value="Genomic_DNA"/>
</dbReference>
<evidence type="ECO:0000313" key="2">
    <source>
        <dbReference type="Proteomes" id="UP001246858"/>
    </source>
</evidence>
<organism evidence="1 2">
    <name type="scientific">Pedobacter africanus</name>
    <dbReference type="NCBI Taxonomy" id="151894"/>
    <lineage>
        <taxon>Bacteria</taxon>
        <taxon>Pseudomonadati</taxon>
        <taxon>Bacteroidota</taxon>
        <taxon>Sphingobacteriia</taxon>
        <taxon>Sphingobacteriales</taxon>
        <taxon>Sphingobacteriaceae</taxon>
        <taxon>Pedobacter</taxon>
    </lineage>
</organism>
<keyword evidence="2" id="KW-1185">Reference proteome</keyword>
<gene>
    <name evidence="1" type="ORF">J2X78_004653</name>
</gene>
<evidence type="ECO:0000313" key="1">
    <source>
        <dbReference type="EMBL" id="MDR6786061.1"/>
    </source>
</evidence>
<sequence length="458" mass="51189">MKVNIILIFTIMAISSLLSCKKFIEIDPPKNSLVPESVYQNPELATSVLLGIYQQMAASGFSSADNSSISTLCGLTADELIGHNPVLQSAYQNLIIPENQTIGGIWAGIYNRLYDANALIEGVTGSIAITPTLKAQLEGEAYFIRAYCYFYLINLFGDVPLILTSDYKANSASPKSSTDEIYEQIVKDLRLAENLLPENYPKTERVRPNKAVVQALLSRVFLYKSDWINAEKYSTLVINRTSTYKLVALDAIFLKNSLETIWQLMPNANSNSRASFLLITGTAAPSQASLRADFATQAFEANDQRKVAWVKSMVANGVTYYYPYKYRALSSATPVTEYTMVLRLAEQFLIRADARAQLNNLTGAIEDVDLIRSRAVLPLIKTTNPGISQTDLLNVIARERRVELFTESGDRWFNLKRSNRLNATLSGLKPNWKSNYVLFPIPFSEIRNNTNISQNEGY</sequence>
<reference evidence="1" key="1">
    <citation type="submission" date="2023-07" db="EMBL/GenBank/DDBJ databases">
        <title>Sorghum-associated microbial communities from plants grown in Nebraska, USA.</title>
        <authorList>
            <person name="Schachtman D."/>
        </authorList>
    </citation>
    <scope>NUCLEOTIDE SEQUENCE</scope>
    <source>
        <strain evidence="1">2697</strain>
    </source>
</reference>
<dbReference type="Proteomes" id="UP001246858">
    <property type="component" value="Unassembled WGS sequence"/>
</dbReference>
<proteinExistence type="predicted"/>
<comment type="caution">
    <text evidence="1">The sequence shown here is derived from an EMBL/GenBank/DDBJ whole genome shotgun (WGS) entry which is preliminary data.</text>
</comment>
<name>A0ACC6L3Y7_9SPHI</name>